<keyword evidence="2" id="KW-0812">Transmembrane</keyword>
<dbReference type="EMBL" id="FN653725">
    <property type="protein sequence ID" value="CBY15890.1"/>
    <property type="molecule type" value="Genomic_DNA"/>
</dbReference>
<keyword evidence="4" id="KW-1185">Reference proteome</keyword>
<evidence type="ECO:0000313" key="3">
    <source>
        <dbReference type="EMBL" id="CBY15890.1"/>
    </source>
</evidence>
<dbReference type="InParanoid" id="E4Y1Z6"/>
<dbReference type="AlphaFoldDB" id="E4Y1Z6"/>
<feature type="transmembrane region" description="Helical" evidence="2">
    <location>
        <begin position="47"/>
        <end position="65"/>
    </location>
</feature>
<protein>
    <submittedName>
        <fullName evidence="3">Uncharacterized protein</fullName>
    </submittedName>
</protein>
<reference evidence="3" key="1">
    <citation type="journal article" date="2010" name="Science">
        <title>Plasticity of animal genome architecture unmasked by rapid evolution of a pelagic tunicate.</title>
        <authorList>
            <person name="Denoeud F."/>
            <person name="Henriet S."/>
            <person name="Mungpakdee S."/>
            <person name="Aury J.M."/>
            <person name="Da Silva C."/>
            <person name="Brinkmann H."/>
            <person name="Mikhaleva J."/>
            <person name="Olsen L.C."/>
            <person name="Jubin C."/>
            <person name="Canestro C."/>
            <person name="Bouquet J.M."/>
            <person name="Danks G."/>
            <person name="Poulain J."/>
            <person name="Campsteijn C."/>
            <person name="Adamski M."/>
            <person name="Cross I."/>
            <person name="Yadetie F."/>
            <person name="Muffato M."/>
            <person name="Louis A."/>
            <person name="Butcher S."/>
            <person name="Tsagkogeorga G."/>
            <person name="Konrad A."/>
            <person name="Singh S."/>
            <person name="Jensen M.F."/>
            <person name="Cong E.H."/>
            <person name="Eikeseth-Otteraa H."/>
            <person name="Noel B."/>
            <person name="Anthouard V."/>
            <person name="Porcel B.M."/>
            <person name="Kachouri-Lafond R."/>
            <person name="Nishino A."/>
            <person name="Ugolini M."/>
            <person name="Chourrout P."/>
            <person name="Nishida H."/>
            <person name="Aasland R."/>
            <person name="Huzurbazar S."/>
            <person name="Westhof E."/>
            <person name="Delsuc F."/>
            <person name="Lehrach H."/>
            <person name="Reinhardt R."/>
            <person name="Weissenbach J."/>
            <person name="Roy S.W."/>
            <person name="Artiguenave F."/>
            <person name="Postlethwait J.H."/>
            <person name="Manak J.R."/>
            <person name="Thompson E.M."/>
            <person name="Jaillon O."/>
            <person name="Du Pasquier L."/>
            <person name="Boudinot P."/>
            <person name="Liberles D.A."/>
            <person name="Volff J.N."/>
            <person name="Philippe H."/>
            <person name="Lenhard B."/>
            <person name="Roest Crollius H."/>
            <person name="Wincker P."/>
            <person name="Chourrout D."/>
        </authorList>
    </citation>
    <scope>NUCLEOTIDE SEQUENCE [LARGE SCALE GENOMIC DNA]</scope>
</reference>
<gene>
    <name evidence="3" type="ORF">GSOID_T00016177001</name>
</gene>
<name>E4Y1Z6_OIKDI</name>
<accession>E4Y1Z6</accession>
<evidence type="ECO:0000256" key="1">
    <source>
        <dbReference type="SAM" id="MobiDB-lite"/>
    </source>
</evidence>
<evidence type="ECO:0000313" key="4">
    <source>
        <dbReference type="Proteomes" id="UP000001307"/>
    </source>
</evidence>
<organism evidence="3">
    <name type="scientific">Oikopleura dioica</name>
    <name type="common">Tunicate</name>
    <dbReference type="NCBI Taxonomy" id="34765"/>
    <lineage>
        <taxon>Eukaryota</taxon>
        <taxon>Metazoa</taxon>
        <taxon>Chordata</taxon>
        <taxon>Tunicata</taxon>
        <taxon>Appendicularia</taxon>
        <taxon>Copelata</taxon>
        <taxon>Oikopleuridae</taxon>
        <taxon>Oikopleura</taxon>
    </lineage>
</organism>
<keyword evidence="2" id="KW-1133">Transmembrane helix</keyword>
<evidence type="ECO:0000256" key="2">
    <source>
        <dbReference type="SAM" id="Phobius"/>
    </source>
</evidence>
<keyword evidence="2" id="KW-0472">Membrane</keyword>
<dbReference type="Proteomes" id="UP000001307">
    <property type="component" value="Unassembled WGS sequence"/>
</dbReference>
<proteinExistence type="predicted"/>
<feature type="region of interest" description="Disordered" evidence="1">
    <location>
        <begin position="120"/>
        <end position="155"/>
    </location>
</feature>
<sequence>MCDRDATSDDLSFLEETIHCNIRFQWYTNQTCTGENVSLKSEKGTHVGLWFFLITLISGSTFFLWKKGAPIVDSVRSRFRTISYNQLANDDEDGDDLLFEIENVDDQVFPLVPDSMVDGSALESIPESTSESRAGDPLGAIYRDNPHDSDEDLLV</sequence>